<organism evidence="2 3">
    <name type="scientific">Marinicrinis sediminis</name>
    <dbReference type="NCBI Taxonomy" id="1652465"/>
    <lineage>
        <taxon>Bacteria</taxon>
        <taxon>Bacillati</taxon>
        <taxon>Bacillota</taxon>
        <taxon>Bacilli</taxon>
        <taxon>Bacillales</taxon>
        <taxon>Paenibacillaceae</taxon>
    </lineage>
</organism>
<keyword evidence="1" id="KW-0812">Transmembrane</keyword>
<evidence type="ECO:0000256" key="1">
    <source>
        <dbReference type="SAM" id="Phobius"/>
    </source>
</evidence>
<name>A0ABW5RAB5_9BACL</name>
<evidence type="ECO:0000313" key="3">
    <source>
        <dbReference type="Proteomes" id="UP001597497"/>
    </source>
</evidence>
<gene>
    <name evidence="2" type="ORF">ACFSUC_08885</name>
</gene>
<sequence length="145" mass="16124">MKKTTVLKGTALFIGLVQLILGAGYLLAPHAFHASIGLEGLPEWAAWPMAMNGARFLLFAFGMFMVFRNPTRNKSWIQAMIMVQAIDWISTMIYVFRDVVTLSQVSTASFLPIIFITLLLFTYPARVEGDTQMNPANKPHPVSSS</sequence>
<accession>A0ABW5RAB5</accession>
<feature type="transmembrane region" description="Helical" evidence="1">
    <location>
        <begin position="12"/>
        <end position="32"/>
    </location>
</feature>
<evidence type="ECO:0008006" key="4">
    <source>
        <dbReference type="Google" id="ProtNLM"/>
    </source>
</evidence>
<reference evidence="3" key="1">
    <citation type="journal article" date="2019" name="Int. J. Syst. Evol. Microbiol.">
        <title>The Global Catalogue of Microorganisms (GCM) 10K type strain sequencing project: providing services to taxonomists for standard genome sequencing and annotation.</title>
        <authorList>
            <consortium name="The Broad Institute Genomics Platform"/>
            <consortium name="The Broad Institute Genome Sequencing Center for Infectious Disease"/>
            <person name="Wu L."/>
            <person name="Ma J."/>
        </authorList>
    </citation>
    <scope>NUCLEOTIDE SEQUENCE [LARGE SCALE GENOMIC DNA]</scope>
    <source>
        <strain evidence="3">KCTC 33676</strain>
    </source>
</reference>
<feature type="transmembrane region" description="Helical" evidence="1">
    <location>
        <begin position="44"/>
        <end position="67"/>
    </location>
</feature>
<evidence type="ECO:0000313" key="2">
    <source>
        <dbReference type="EMBL" id="MFD2671719.1"/>
    </source>
</evidence>
<dbReference type="Proteomes" id="UP001597497">
    <property type="component" value="Unassembled WGS sequence"/>
</dbReference>
<keyword evidence="3" id="KW-1185">Reference proteome</keyword>
<dbReference type="EMBL" id="JBHUMM010000014">
    <property type="protein sequence ID" value="MFD2671719.1"/>
    <property type="molecule type" value="Genomic_DNA"/>
</dbReference>
<feature type="transmembrane region" description="Helical" evidence="1">
    <location>
        <begin position="102"/>
        <end position="123"/>
    </location>
</feature>
<keyword evidence="1" id="KW-1133">Transmembrane helix</keyword>
<protein>
    <recommendedName>
        <fullName evidence="4">DUF4345 domain-containing protein</fullName>
    </recommendedName>
</protein>
<comment type="caution">
    <text evidence="2">The sequence shown here is derived from an EMBL/GenBank/DDBJ whole genome shotgun (WGS) entry which is preliminary data.</text>
</comment>
<keyword evidence="1" id="KW-0472">Membrane</keyword>
<proteinExistence type="predicted"/>
<feature type="transmembrane region" description="Helical" evidence="1">
    <location>
        <begin position="79"/>
        <end position="96"/>
    </location>
</feature>